<evidence type="ECO:0000256" key="1">
    <source>
        <dbReference type="ARBA" id="ARBA00010396"/>
    </source>
</evidence>
<evidence type="ECO:0000256" key="2">
    <source>
        <dbReference type="ARBA" id="ARBA00022552"/>
    </source>
</evidence>
<dbReference type="NCBIfam" id="TIGR00006">
    <property type="entry name" value="16S rRNA (cytosine(1402)-N(4))-methyltransferase RsmH"/>
    <property type="match status" value="1"/>
</dbReference>
<dbReference type="Gene3D" id="1.10.150.170">
    <property type="entry name" value="Putative methyltransferase TM0872, insert domain"/>
    <property type="match status" value="1"/>
</dbReference>
<comment type="similarity">
    <text evidence="1 6">Belongs to the methyltransferase superfamily. RsmH family.</text>
</comment>
<dbReference type="PANTHER" id="PTHR11265">
    <property type="entry name" value="S-ADENOSYL-METHYLTRANSFERASE MRAW"/>
    <property type="match status" value="1"/>
</dbReference>
<feature type="binding site" evidence="6">
    <location>
        <position position="81"/>
    </location>
    <ligand>
        <name>S-adenosyl-L-methionine</name>
        <dbReference type="ChEBI" id="CHEBI:59789"/>
    </ligand>
</feature>
<evidence type="ECO:0000313" key="8">
    <source>
        <dbReference type="Proteomes" id="UP000178179"/>
    </source>
</evidence>
<comment type="caution">
    <text evidence="7">The sequence shown here is derived from an EMBL/GenBank/DDBJ whole genome shotgun (WGS) entry which is preliminary data.</text>
</comment>
<dbReference type="PANTHER" id="PTHR11265:SF0">
    <property type="entry name" value="12S RRNA N4-METHYLCYTIDINE METHYLTRANSFERASE"/>
    <property type="match status" value="1"/>
</dbReference>
<comment type="catalytic activity">
    <reaction evidence="6">
        <text>cytidine(1402) in 16S rRNA + S-adenosyl-L-methionine = N(4)-methylcytidine(1402) in 16S rRNA + S-adenosyl-L-homocysteine + H(+)</text>
        <dbReference type="Rhea" id="RHEA:42928"/>
        <dbReference type="Rhea" id="RHEA-COMP:10286"/>
        <dbReference type="Rhea" id="RHEA-COMP:10287"/>
        <dbReference type="ChEBI" id="CHEBI:15378"/>
        <dbReference type="ChEBI" id="CHEBI:57856"/>
        <dbReference type="ChEBI" id="CHEBI:59789"/>
        <dbReference type="ChEBI" id="CHEBI:74506"/>
        <dbReference type="ChEBI" id="CHEBI:82748"/>
        <dbReference type="EC" id="2.1.1.199"/>
    </reaction>
</comment>
<dbReference type="EC" id="2.1.1.199" evidence="6"/>
<accession>A0A1G1YVX9</accession>
<evidence type="ECO:0000256" key="5">
    <source>
        <dbReference type="ARBA" id="ARBA00022691"/>
    </source>
</evidence>
<evidence type="ECO:0000256" key="4">
    <source>
        <dbReference type="ARBA" id="ARBA00022679"/>
    </source>
</evidence>
<keyword evidence="2 6" id="KW-0698">rRNA processing</keyword>
<keyword evidence="3 6" id="KW-0489">Methyltransferase</keyword>
<keyword evidence="5 6" id="KW-0949">S-adenosyl-L-methionine</keyword>
<dbReference type="GO" id="GO:0071424">
    <property type="term" value="F:rRNA (cytosine-N4-)-methyltransferase activity"/>
    <property type="evidence" value="ECO:0007669"/>
    <property type="project" value="UniProtKB-UniRule"/>
</dbReference>
<evidence type="ECO:0000256" key="6">
    <source>
        <dbReference type="HAMAP-Rule" id="MF_01007"/>
    </source>
</evidence>
<dbReference type="SUPFAM" id="SSF81799">
    <property type="entry name" value="Putative methyltransferase TM0872, insert domain"/>
    <property type="match status" value="1"/>
</dbReference>
<keyword evidence="6" id="KW-0963">Cytoplasm</keyword>
<dbReference type="HAMAP" id="MF_01007">
    <property type="entry name" value="16SrRNA_methyltr_H"/>
    <property type="match status" value="1"/>
</dbReference>
<protein>
    <recommendedName>
        <fullName evidence="6">Ribosomal RNA small subunit methyltransferase H</fullName>
        <ecNumber evidence="6">2.1.1.199</ecNumber>
    </recommendedName>
    <alternativeName>
        <fullName evidence="6">16S rRNA m(4)C1402 methyltransferase</fullName>
    </alternativeName>
    <alternativeName>
        <fullName evidence="6">rRNA (cytosine-N(4)-)-methyltransferase RsmH</fullName>
    </alternativeName>
</protein>
<comment type="subcellular location">
    <subcellularLocation>
        <location evidence="6">Cytoplasm</location>
    </subcellularLocation>
</comment>
<name>A0A1G1YVX9_9BACT</name>
<sequence>MAHVPVLLKEVLEMLDPKPGEAMVDATLGAAGHGLQIAKGLSPGGSFVGIDWDWQGLTAAKEILGKENLDLKKLVLVEDNYARLGEILEEESLEKIDGLLVDLGFSSDQLDDGRGFSFKGKEEPLKMTYSEKALPVYQMLPQLGEQKLIEIIREFSDERYAPRIAKAIVERRRQGLSIVTNKDLAEVVRRAVPKNYERGRIDPATRTFMALRIYANNELDNIRGLLGSLESVMGVGGRVVIISYHSKEDVIIKDFLKDMAWNGRAKLLNKKVIKASKEEVEINPRSRSAKLRAIQIQ</sequence>
<feature type="binding site" evidence="6">
    <location>
        <position position="51"/>
    </location>
    <ligand>
        <name>S-adenosyl-L-methionine</name>
        <dbReference type="ChEBI" id="CHEBI:59789"/>
    </ligand>
</feature>
<dbReference type="InterPro" id="IPR023397">
    <property type="entry name" value="SAM-dep_MeTrfase_MraW_recog"/>
</dbReference>
<gene>
    <name evidence="6" type="primary">rsmH</name>
    <name evidence="7" type="ORF">A2119_01380</name>
</gene>
<dbReference type="InterPro" id="IPR029063">
    <property type="entry name" value="SAM-dependent_MTases_sf"/>
</dbReference>
<feature type="binding site" evidence="6">
    <location>
        <position position="109"/>
    </location>
    <ligand>
        <name>S-adenosyl-L-methionine</name>
        <dbReference type="ChEBI" id="CHEBI:59789"/>
    </ligand>
</feature>
<proteinExistence type="inferred from homology"/>
<evidence type="ECO:0000256" key="3">
    <source>
        <dbReference type="ARBA" id="ARBA00022603"/>
    </source>
</evidence>
<dbReference type="GO" id="GO:0070475">
    <property type="term" value="P:rRNA base methylation"/>
    <property type="evidence" value="ECO:0007669"/>
    <property type="project" value="UniProtKB-UniRule"/>
</dbReference>
<organism evidence="7 8">
    <name type="scientific">Candidatus Colwellbacteria bacterium GWA2_46_10</name>
    <dbReference type="NCBI Taxonomy" id="1797684"/>
    <lineage>
        <taxon>Bacteria</taxon>
        <taxon>Candidatus Colwelliibacteriota</taxon>
    </lineage>
</organism>
<dbReference type="AlphaFoldDB" id="A0A1G1YVX9"/>
<dbReference type="GO" id="GO:0005737">
    <property type="term" value="C:cytoplasm"/>
    <property type="evidence" value="ECO:0007669"/>
    <property type="project" value="UniProtKB-SubCell"/>
</dbReference>
<evidence type="ECO:0000313" key="7">
    <source>
        <dbReference type="EMBL" id="OGY56548.1"/>
    </source>
</evidence>
<dbReference type="InterPro" id="IPR002903">
    <property type="entry name" value="RsmH"/>
</dbReference>
<dbReference type="EMBL" id="MHIS01000013">
    <property type="protein sequence ID" value="OGY56548.1"/>
    <property type="molecule type" value="Genomic_DNA"/>
</dbReference>
<dbReference type="PIRSF" id="PIRSF004486">
    <property type="entry name" value="MraW"/>
    <property type="match status" value="1"/>
</dbReference>
<dbReference type="SUPFAM" id="SSF53335">
    <property type="entry name" value="S-adenosyl-L-methionine-dependent methyltransferases"/>
    <property type="match status" value="1"/>
</dbReference>
<dbReference type="Gene3D" id="3.40.50.150">
    <property type="entry name" value="Vaccinia Virus protein VP39"/>
    <property type="match status" value="1"/>
</dbReference>
<dbReference type="Proteomes" id="UP000178179">
    <property type="component" value="Unassembled WGS sequence"/>
</dbReference>
<feature type="binding site" evidence="6">
    <location>
        <begin position="31"/>
        <end position="33"/>
    </location>
    <ligand>
        <name>S-adenosyl-L-methionine</name>
        <dbReference type="ChEBI" id="CHEBI:59789"/>
    </ligand>
</feature>
<feature type="binding site" evidence="6">
    <location>
        <position position="102"/>
    </location>
    <ligand>
        <name>S-adenosyl-L-methionine</name>
        <dbReference type="ChEBI" id="CHEBI:59789"/>
    </ligand>
</feature>
<dbReference type="Pfam" id="PF01795">
    <property type="entry name" value="Methyltransf_5"/>
    <property type="match status" value="1"/>
</dbReference>
<comment type="function">
    <text evidence="6">Specifically methylates the N4 position of cytidine in position 1402 (C1402) of 16S rRNA.</text>
</comment>
<keyword evidence="4 6" id="KW-0808">Transferase</keyword>
<reference evidence="7 8" key="1">
    <citation type="journal article" date="2016" name="Nat. Commun.">
        <title>Thousands of microbial genomes shed light on interconnected biogeochemical processes in an aquifer system.</title>
        <authorList>
            <person name="Anantharaman K."/>
            <person name="Brown C.T."/>
            <person name="Hug L.A."/>
            <person name="Sharon I."/>
            <person name="Castelle C.J."/>
            <person name="Probst A.J."/>
            <person name="Thomas B.C."/>
            <person name="Singh A."/>
            <person name="Wilkins M.J."/>
            <person name="Karaoz U."/>
            <person name="Brodie E.L."/>
            <person name="Williams K.H."/>
            <person name="Hubbard S.S."/>
            <person name="Banfield J.F."/>
        </authorList>
    </citation>
    <scope>NUCLEOTIDE SEQUENCE [LARGE SCALE GENOMIC DNA]</scope>
</reference>